<dbReference type="RefSeq" id="WP_345026108.1">
    <property type="nucleotide sequence ID" value="NZ_BAABEY010000001.1"/>
</dbReference>
<feature type="domain" description="Cytochrome C Planctomycete-type" evidence="3">
    <location>
        <begin position="55"/>
        <end position="116"/>
    </location>
</feature>
<feature type="domain" description="DUF1549" evidence="1">
    <location>
        <begin position="167"/>
        <end position="371"/>
    </location>
</feature>
<protein>
    <submittedName>
        <fullName evidence="4">DUF1553 domain-containing protein</fullName>
    </submittedName>
</protein>
<evidence type="ECO:0000313" key="4">
    <source>
        <dbReference type="EMBL" id="GAA4431326.1"/>
    </source>
</evidence>
<evidence type="ECO:0000313" key="5">
    <source>
        <dbReference type="Proteomes" id="UP001501508"/>
    </source>
</evidence>
<comment type="caution">
    <text evidence="4">The sequence shown here is derived from an EMBL/GenBank/DDBJ whole genome shotgun (WGS) entry which is preliminary data.</text>
</comment>
<dbReference type="SUPFAM" id="SSF46626">
    <property type="entry name" value="Cytochrome c"/>
    <property type="match status" value="1"/>
</dbReference>
<accession>A0ABP8LKG7</accession>
<dbReference type="Pfam" id="PF07587">
    <property type="entry name" value="PSD1"/>
    <property type="match status" value="1"/>
</dbReference>
<dbReference type="Pfam" id="PF07635">
    <property type="entry name" value="PSCyt1"/>
    <property type="match status" value="1"/>
</dbReference>
<name>A0ABP8LKG7_9BACT</name>
<dbReference type="InterPro" id="IPR011444">
    <property type="entry name" value="DUF1549"/>
</dbReference>
<gene>
    <name evidence="4" type="ORF">GCM10023091_01840</name>
</gene>
<dbReference type="InterPro" id="IPR022655">
    <property type="entry name" value="DUF1553"/>
</dbReference>
<dbReference type="Pfam" id="PF07583">
    <property type="entry name" value="PSCyt2"/>
    <property type="match status" value="1"/>
</dbReference>
<dbReference type="EMBL" id="BAABEY010000001">
    <property type="protein sequence ID" value="GAA4431326.1"/>
    <property type="molecule type" value="Genomic_DNA"/>
</dbReference>
<evidence type="ECO:0000259" key="2">
    <source>
        <dbReference type="Pfam" id="PF07587"/>
    </source>
</evidence>
<dbReference type="PANTHER" id="PTHR35889:SF3">
    <property type="entry name" value="F-BOX DOMAIN-CONTAINING PROTEIN"/>
    <property type="match status" value="1"/>
</dbReference>
<organism evidence="4 5">
    <name type="scientific">Ravibacter arvi</name>
    <dbReference type="NCBI Taxonomy" id="2051041"/>
    <lineage>
        <taxon>Bacteria</taxon>
        <taxon>Pseudomonadati</taxon>
        <taxon>Bacteroidota</taxon>
        <taxon>Cytophagia</taxon>
        <taxon>Cytophagales</taxon>
        <taxon>Spirosomataceae</taxon>
        <taxon>Ravibacter</taxon>
    </lineage>
</organism>
<dbReference type="PANTHER" id="PTHR35889">
    <property type="entry name" value="CYCLOINULO-OLIGOSACCHARIDE FRUCTANOTRANSFERASE-RELATED"/>
    <property type="match status" value="1"/>
</dbReference>
<dbReference type="Pfam" id="PF13385">
    <property type="entry name" value="Laminin_G_3"/>
    <property type="match status" value="1"/>
</dbReference>
<dbReference type="SUPFAM" id="SSF49899">
    <property type="entry name" value="Concanavalin A-like lectins/glucanases"/>
    <property type="match status" value="1"/>
</dbReference>
<dbReference type="Gene3D" id="2.60.120.200">
    <property type="match status" value="1"/>
</dbReference>
<evidence type="ECO:0000259" key="3">
    <source>
        <dbReference type="Pfam" id="PF07635"/>
    </source>
</evidence>
<reference evidence="5" key="1">
    <citation type="journal article" date="2019" name="Int. J. Syst. Evol. Microbiol.">
        <title>The Global Catalogue of Microorganisms (GCM) 10K type strain sequencing project: providing services to taxonomists for standard genome sequencing and annotation.</title>
        <authorList>
            <consortium name="The Broad Institute Genomics Platform"/>
            <consortium name="The Broad Institute Genome Sequencing Center for Infectious Disease"/>
            <person name="Wu L."/>
            <person name="Ma J."/>
        </authorList>
    </citation>
    <scope>NUCLEOTIDE SEQUENCE [LARGE SCALE GENOMIC DNA]</scope>
    <source>
        <strain evidence="5">JCM 31920</strain>
    </source>
</reference>
<dbReference type="InterPro" id="IPR013320">
    <property type="entry name" value="ConA-like_dom_sf"/>
</dbReference>
<proteinExistence type="predicted"/>
<evidence type="ECO:0000259" key="1">
    <source>
        <dbReference type="Pfam" id="PF07583"/>
    </source>
</evidence>
<dbReference type="InterPro" id="IPR011429">
    <property type="entry name" value="Cyt_c_Planctomycete-type"/>
</dbReference>
<dbReference type="InterPro" id="IPR036909">
    <property type="entry name" value="Cyt_c-like_dom_sf"/>
</dbReference>
<keyword evidence="5" id="KW-1185">Reference proteome</keyword>
<dbReference type="Proteomes" id="UP001501508">
    <property type="component" value="Unassembled WGS sequence"/>
</dbReference>
<feature type="domain" description="DUF1553" evidence="2">
    <location>
        <begin position="768"/>
        <end position="1026"/>
    </location>
</feature>
<dbReference type="PROSITE" id="PS51257">
    <property type="entry name" value="PROKAR_LIPOPROTEIN"/>
    <property type="match status" value="1"/>
</dbReference>
<sequence>MKLKILSWLVAVVFGLLVGCNKSVDLPEEIDRELATIPEEIDYTLHVKPILSDRCFACHGPDQNKRQGGLRLDVSEVAFGKNEESGLTAIVPGNSVKSELVARILTDDPEKMMPTPESHLTLSAQEKAILIRWIEQGAVYKPHWAFVKVQEPEIPENRDKSWAKNDLDRFILAGMEKAGLKPAPEADKTTLLRRVYLDLTGLPPSVEEVDAFLADASPEAYEKVVDRLLASKHYGEHRAVPWLDLARYADTHGYQDDGPRTMWPYRDWVIRAFNENMPFDRFVTWQLAGDLLPNPDREMMLATAFNRNHQQSQEGGIVPEEYRNEYVSDRVNTFGAAFLGLTTECARCHDHKYDPFSQKDYFSLYAFFNNNNENGQIPYNGEASPTIVMPSPEAEVHLRRLTQAKLDAAIIRNETRRTAGAVFEKWLKEIPRQKDSLISMSDKLVGYYRFDDTTGRVLLNTALMKDTARVEGEDSLARASIRKGKFGSSRYIFGENAINFPKPVGWYERNEPFTVSIWLKLHSDQTVGSLIHKSNGVFNGYRGWNVFREADGTFRFTLSNVWPENSIELASEEKVPLNQWVHLVVSYDGLSRASGARMYLNGQEMKVYRMNDHLNQSLLYGKKQSNWGESTMRIGRLADQYTKDFEVDELRIYSRRLNPLEVKSLYTQKDEVLWAVRNNTPETREQLYTYFLDNYHPRYRAALDSARAAIGKETQILDQQPDVMVMKERKYPRKTFLLKRGVYDAPDYEVKAETPEQLFPMPADLPKNRLGLAQWLLHPDNPLFVRVTVNRFWQNTFGRGLVRTTADFGNQGELPSHPELLDWLSVWFRKSGWDVKALEKMMVTSATYRQSSVAGGNELQKDPENKLYTRSQSGRVSAEQARDNALASSGLLVRSVGGPGVYPYQPDGIWEALATRNAVKYVRSTGDSLYRRSMYTYWKRSAPPPMMLNFDASERHFCSVKRQKTSTPLQALVTLNDPQFVEAARMLAQKAMEANPAGTDAVLQYFFKSVVSRKATNAELDVLRRLYQEEEADFRANPLKCKALLAVGDAGLNKKLSAPQLAAYSVVASTVMNFDEVLIKR</sequence>